<dbReference type="GO" id="GO:0000160">
    <property type="term" value="P:phosphorelay signal transduction system"/>
    <property type="evidence" value="ECO:0007669"/>
    <property type="project" value="InterPro"/>
</dbReference>
<evidence type="ECO:0000256" key="3">
    <source>
        <dbReference type="ARBA" id="ARBA00023163"/>
    </source>
</evidence>
<keyword evidence="1" id="KW-0805">Transcription regulation</keyword>
<reference evidence="5 6" key="1">
    <citation type="submission" date="2020-08" db="EMBL/GenBank/DDBJ databases">
        <title>Genomic Encyclopedia of Archaeal and Bacterial Type Strains, Phase II (KMG-II): from individual species to whole genera.</title>
        <authorList>
            <person name="Goeker M."/>
        </authorList>
    </citation>
    <scope>NUCLEOTIDE SEQUENCE [LARGE SCALE GENOMIC DNA]</scope>
    <source>
        <strain evidence="5 6">DSM 23288</strain>
    </source>
</reference>
<keyword evidence="6" id="KW-1185">Reference proteome</keyword>
<organism evidence="5 6">
    <name type="scientific">Conexibacter arvalis</name>
    <dbReference type="NCBI Taxonomy" id="912552"/>
    <lineage>
        <taxon>Bacteria</taxon>
        <taxon>Bacillati</taxon>
        <taxon>Actinomycetota</taxon>
        <taxon>Thermoleophilia</taxon>
        <taxon>Solirubrobacterales</taxon>
        <taxon>Conexibacteraceae</taxon>
        <taxon>Conexibacter</taxon>
    </lineage>
</organism>
<dbReference type="Proteomes" id="UP000585272">
    <property type="component" value="Unassembled WGS sequence"/>
</dbReference>
<dbReference type="Gene3D" id="1.10.10.10">
    <property type="entry name" value="Winged helix-like DNA-binding domain superfamily/Winged helix DNA-binding domain"/>
    <property type="match status" value="1"/>
</dbReference>
<keyword evidence="3" id="KW-0804">Transcription</keyword>
<evidence type="ECO:0000256" key="2">
    <source>
        <dbReference type="ARBA" id="ARBA00023125"/>
    </source>
</evidence>
<evidence type="ECO:0000256" key="1">
    <source>
        <dbReference type="ARBA" id="ARBA00023015"/>
    </source>
</evidence>
<dbReference type="EMBL" id="JACHNU010000005">
    <property type="protein sequence ID" value="MBB4663861.1"/>
    <property type="molecule type" value="Genomic_DNA"/>
</dbReference>
<evidence type="ECO:0000313" key="6">
    <source>
        <dbReference type="Proteomes" id="UP000585272"/>
    </source>
</evidence>
<dbReference type="InterPro" id="IPR036388">
    <property type="entry name" value="WH-like_DNA-bd_sf"/>
</dbReference>
<sequence length="467" mass="50164">MREPIAASWARSLAAGVDPRCGRAAPLGADLHEVAARWEAHPLATAMPQIRALLGPVAGETAHLIAVSDADGLLLWVAGEPRDRIRAADALNFAEGAVWSEGGTGTNAIGTAIAADHAVQVFAAEHFNELIQGWTCAAAPVHDPDTREVVGAVDLTGHMSAVHPFAFACAAVTAEAIESHLRGLLHARDARLRSRYEERVGGTHGPCALVTPSGRVIGGRGAWPERERLEIAPGGGELVLPSGVRAVAEPLGREEAFLVRRVDAIRSAHRPLLKLCMLGRDQASVSVADRPLTVSRRDTEILALLIASPAGMTSEELAADLYGDDGQPGTARVQIHRLRRALGRWIDTDPYRLTTAVESDVARVQGLLDRGAVRDAAERYDGPLLPRSEAPGVRRERERLESWLRQAVMTAEEPEALWAWVQTPSGEEEMPAWKRLLADLDFEDPRRALAAARVNSLRAAYPGGRAG</sequence>
<dbReference type="RefSeq" id="WP_183343584.1">
    <property type="nucleotide sequence ID" value="NZ_JACHNU010000005.1"/>
</dbReference>
<dbReference type="SUPFAM" id="SSF46894">
    <property type="entry name" value="C-terminal effector domain of the bipartite response regulators"/>
    <property type="match status" value="1"/>
</dbReference>
<proteinExistence type="predicted"/>
<dbReference type="SMART" id="SM00862">
    <property type="entry name" value="Trans_reg_C"/>
    <property type="match status" value="1"/>
</dbReference>
<accession>A0A840II20</accession>
<dbReference type="InterPro" id="IPR001867">
    <property type="entry name" value="OmpR/PhoB-type_DNA-bd"/>
</dbReference>
<dbReference type="AlphaFoldDB" id="A0A840II20"/>
<dbReference type="Gene3D" id="3.30.450.40">
    <property type="match status" value="1"/>
</dbReference>
<name>A0A840II20_9ACTN</name>
<comment type="caution">
    <text evidence="5">The sequence shown here is derived from an EMBL/GenBank/DDBJ whole genome shotgun (WGS) entry which is preliminary data.</text>
</comment>
<evidence type="ECO:0000313" key="5">
    <source>
        <dbReference type="EMBL" id="MBB4663861.1"/>
    </source>
</evidence>
<protein>
    <recommendedName>
        <fullName evidence="4">OmpR/PhoB-type domain-containing protein</fullName>
    </recommendedName>
</protein>
<dbReference type="GO" id="GO:0006355">
    <property type="term" value="P:regulation of DNA-templated transcription"/>
    <property type="evidence" value="ECO:0007669"/>
    <property type="project" value="InterPro"/>
</dbReference>
<dbReference type="InterPro" id="IPR016032">
    <property type="entry name" value="Sig_transdc_resp-reg_C-effctor"/>
</dbReference>
<dbReference type="GO" id="GO:0003677">
    <property type="term" value="F:DNA binding"/>
    <property type="evidence" value="ECO:0007669"/>
    <property type="project" value="UniProtKB-KW"/>
</dbReference>
<evidence type="ECO:0000259" key="4">
    <source>
        <dbReference type="SMART" id="SM00862"/>
    </source>
</evidence>
<dbReference type="InterPro" id="IPR029016">
    <property type="entry name" value="GAF-like_dom_sf"/>
</dbReference>
<keyword evidence="2" id="KW-0238">DNA-binding</keyword>
<feature type="domain" description="OmpR/PhoB-type" evidence="4">
    <location>
        <begin position="289"/>
        <end position="353"/>
    </location>
</feature>
<gene>
    <name evidence="5" type="ORF">BDZ31_003462</name>
</gene>